<dbReference type="KEGG" id="hir:HETIRDRAFT_421111"/>
<evidence type="ECO:0000313" key="2">
    <source>
        <dbReference type="EMBL" id="ETW78376.1"/>
    </source>
</evidence>
<feature type="compositionally biased region" description="Basic and acidic residues" evidence="1">
    <location>
        <begin position="99"/>
        <end position="114"/>
    </location>
</feature>
<dbReference type="GeneID" id="20673704"/>
<dbReference type="OrthoDB" id="4023585at2759"/>
<feature type="compositionally biased region" description="Basic and acidic residues" evidence="1">
    <location>
        <begin position="63"/>
        <end position="90"/>
    </location>
</feature>
<evidence type="ECO:0000256" key="1">
    <source>
        <dbReference type="SAM" id="MobiDB-lite"/>
    </source>
</evidence>
<dbReference type="eggNOG" id="ENOG502RQ8X">
    <property type="taxonomic scope" value="Eukaryota"/>
</dbReference>
<feature type="region of interest" description="Disordered" evidence="1">
    <location>
        <begin position="55"/>
        <end position="114"/>
    </location>
</feature>
<dbReference type="HOGENOM" id="CLU_128874_2_0_1"/>
<evidence type="ECO:0000313" key="3">
    <source>
        <dbReference type="Proteomes" id="UP000030671"/>
    </source>
</evidence>
<protein>
    <submittedName>
        <fullName evidence="2">Uncharacterized protein</fullName>
    </submittedName>
</protein>
<dbReference type="InParanoid" id="W4JZV6"/>
<dbReference type="RefSeq" id="XP_009550352.1">
    <property type="nucleotide sequence ID" value="XM_009552057.1"/>
</dbReference>
<reference evidence="2 3" key="1">
    <citation type="journal article" date="2012" name="New Phytol.">
        <title>Insight into trade-off between wood decay and parasitism from the genome of a fungal forest pathogen.</title>
        <authorList>
            <person name="Olson A."/>
            <person name="Aerts A."/>
            <person name="Asiegbu F."/>
            <person name="Belbahri L."/>
            <person name="Bouzid O."/>
            <person name="Broberg A."/>
            <person name="Canback B."/>
            <person name="Coutinho P.M."/>
            <person name="Cullen D."/>
            <person name="Dalman K."/>
            <person name="Deflorio G."/>
            <person name="van Diepen L.T."/>
            <person name="Dunand C."/>
            <person name="Duplessis S."/>
            <person name="Durling M."/>
            <person name="Gonthier P."/>
            <person name="Grimwood J."/>
            <person name="Fossdal C.G."/>
            <person name="Hansson D."/>
            <person name="Henrissat B."/>
            <person name="Hietala A."/>
            <person name="Himmelstrand K."/>
            <person name="Hoffmeister D."/>
            <person name="Hogberg N."/>
            <person name="James T.Y."/>
            <person name="Karlsson M."/>
            <person name="Kohler A."/>
            <person name="Kues U."/>
            <person name="Lee Y.H."/>
            <person name="Lin Y.C."/>
            <person name="Lind M."/>
            <person name="Lindquist E."/>
            <person name="Lombard V."/>
            <person name="Lucas S."/>
            <person name="Lunden K."/>
            <person name="Morin E."/>
            <person name="Murat C."/>
            <person name="Park J."/>
            <person name="Raffaello T."/>
            <person name="Rouze P."/>
            <person name="Salamov A."/>
            <person name="Schmutz J."/>
            <person name="Solheim H."/>
            <person name="Stahlberg J."/>
            <person name="Velez H."/>
            <person name="de Vries R.P."/>
            <person name="Wiebenga A."/>
            <person name="Woodward S."/>
            <person name="Yakovlev I."/>
            <person name="Garbelotto M."/>
            <person name="Martin F."/>
            <person name="Grigoriev I.V."/>
            <person name="Stenlid J."/>
        </authorList>
    </citation>
    <scope>NUCLEOTIDE SEQUENCE [LARGE SCALE GENOMIC DNA]</scope>
    <source>
        <strain evidence="2 3">TC 32-1</strain>
    </source>
</reference>
<keyword evidence="3" id="KW-1185">Reference proteome</keyword>
<dbReference type="AlphaFoldDB" id="W4JZV6"/>
<dbReference type="STRING" id="747525.W4JZV6"/>
<dbReference type="EMBL" id="KI925462">
    <property type="protein sequence ID" value="ETW78376.1"/>
    <property type="molecule type" value="Genomic_DNA"/>
</dbReference>
<dbReference type="Proteomes" id="UP000030671">
    <property type="component" value="Unassembled WGS sequence"/>
</dbReference>
<accession>W4JZV6</accession>
<proteinExistence type="predicted"/>
<sequence>MFHHIAVVARTQAARAPVVVSRQLHATPTAAKTVTEKVSEVADTVNKKVGKGLASALDAGEEVTEKSKQVLGTSKEKAQEATDAVKEKTSEGTAQAAQKKNELESDVKQSIRKD</sequence>
<name>W4JZV6_HETIT</name>
<gene>
    <name evidence="2" type="ORF">HETIRDRAFT_421111</name>
</gene>
<organism evidence="2 3">
    <name type="scientific">Heterobasidion irregulare (strain TC 32-1)</name>
    <dbReference type="NCBI Taxonomy" id="747525"/>
    <lineage>
        <taxon>Eukaryota</taxon>
        <taxon>Fungi</taxon>
        <taxon>Dikarya</taxon>
        <taxon>Basidiomycota</taxon>
        <taxon>Agaricomycotina</taxon>
        <taxon>Agaricomycetes</taxon>
        <taxon>Russulales</taxon>
        <taxon>Bondarzewiaceae</taxon>
        <taxon>Heterobasidion</taxon>
        <taxon>Heterobasidion annosum species complex</taxon>
    </lineage>
</organism>